<dbReference type="InterPro" id="IPR002509">
    <property type="entry name" value="NODB_dom"/>
</dbReference>
<dbReference type="PANTHER" id="PTHR43123">
    <property type="entry name" value="POLYSACCHARIDE DEACETYLASE-RELATED"/>
    <property type="match status" value="1"/>
</dbReference>
<dbReference type="PANTHER" id="PTHR43123:SF4">
    <property type="entry name" value="POLYSACCHARIDE DEACETYLASE"/>
    <property type="match status" value="1"/>
</dbReference>
<evidence type="ECO:0000313" key="3">
    <source>
        <dbReference type="Proteomes" id="UP000182054"/>
    </source>
</evidence>
<feature type="domain" description="NodB homology" evidence="1">
    <location>
        <begin position="72"/>
        <end position="173"/>
    </location>
</feature>
<reference evidence="2 3" key="1">
    <citation type="submission" date="2016-10" db="EMBL/GenBank/DDBJ databases">
        <authorList>
            <person name="de Groot N.N."/>
        </authorList>
    </citation>
    <scope>NUCLEOTIDE SEQUENCE [LARGE SCALE GENOMIC DNA]</scope>
    <source>
        <strain evidence="2 3">DSM 44908</strain>
    </source>
</reference>
<dbReference type="GO" id="GO:0005975">
    <property type="term" value="P:carbohydrate metabolic process"/>
    <property type="evidence" value="ECO:0007669"/>
    <property type="project" value="InterPro"/>
</dbReference>
<dbReference type="Pfam" id="PF01522">
    <property type="entry name" value="Polysacc_deac_1"/>
    <property type="match status" value="1"/>
</dbReference>
<dbReference type="Proteomes" id="UP000182054">
    <property type="component" value="Unassembled WGS sequence"/>
</dbReference>
<dbReference type="CDD" id="cd10979">
    <property type="entry name" value="CE4_PuuE_like"/>
    <property type="match status" value="1"/>
</dbReference>
<proteinExistence type="predicted"/>
<dbReference type="GO" id="GO:0016810">
    <property type="term" value="F:hydrolase activity, acting on carbon-nitrogen (but not peptide) bonds"/>
    <property type="evidence" value="ECO:0007669"/>
    <property type="project" value="InterPro"/>
</dbReference>
<dbReference type="AlphaFoldDB" id="A0A1I0TWB3"/>
<dbReference type="OrthoDB" id="9787041at2"/>
<dbReference type="InterPro" id="IPR011330">
    <property type="entry name" value="Glyco_hydro/deAcase_b/a-brl"/>
</dbReference>
<sequence>MLPSHDRFDYSPITERPQFTWPGGGTLAVYVAVNCEHFAYGATDLGYTPGGQSPDTYNWAWREWGNRVGAFRLADTLREVGIRPTVLVNAEIYDHAPQVVEALRVLGGEVVAHGRTNSRIPVVQGEDEERRSIEHVRAVIEQHEGAAPRGWMSPGAAPSAVTEDLLAENGFDYTLDWPVDDRPVWLRTRSRPILSVPYPHEINDLPVIVHHHGTGRDFADRIVDTVDELSEQSRQQSVVLSISTHTFLTGQPDRLRHFRRALHHVVETPGVWLTTPGDIADHYRTIEPPPT</sequence>
<evidence type="ECO:0000313" key="2">
    <source>
        <dbReference type="EMBL" id="SFA55216.1"/>
    </source>
</evidence>
<dbReference type="GeneID" id="85486424"/>
<name>A0A1I0TWB3_9NOCA</name>
<dbReference type="RefSeq" id="WP_068365836.1">
    <property type="nucleotide sequence ID" value="NZ_FOJN01000009.1"/>
</dbReference>
<evidence type="ECO:0000259" key="1">
    <source>
        <dbReference type="Pfam" id="PF01522"/>
    </source>
</evidence>
<dbReference type="EMBL" id="FOJN01000009">
    <property type="protein sequence ID" value="SFA55216.1"/>
    <property type="molecule type" value="Genomic_DNA"/>
</dbReference>
<accession>A0A1I0TWB3</accession>
<organism evidence="2 3">
    <name type="scientific">Rhodococcoides kroppenstedtii</name>
    <dbReference type="NCBI Taxonomy" id="293050"/>
    <lineage>
        <taxon>Bacteria</taxon>
        <taxon>Bacillati</taxon>
        <taxon>Actinomycetota</taxon>
        <taxon>Actinomycetes</taxon>
        <taxon>Mycobacteriales</taxon>
        <taxon>Nocardiaceae</taxon>
        <taxon>Rhodococcoides</taxon>
    </lineage>
</organism>
<dbReference type="SUPFAM" id="SSF88713">
    <property type="entry name" value="Glycoside hydrolase/deacetylase"/>
    <property type="match status" value="1"/>
</dbReference>
<protein>
    <submittedName>
        <fullName evidence="2">Polysaccharide deacetylase</fullName>
    </submittedName>
</protein>
<dbReference type="Gene3D" id="3.20.20.370">
    <property type="entry name" value="Glycoside hydrolase/deacetylase"/>
    <property type="match status" value="1"/>
</dbReference>
<gene>
    <name evidence="2" type="ORF">SAMN05444374_109167</name>
</gene>